<name>A0A5B8MHF7_9CHLO</name>
<dbReference type="EMBL" id="CP031036">
    <property type="protein sequence ID" value="QDZ19883.1"/>
    <property type="molecule type" value="Genomic_DNA"/>
</dbReference>
<dbReference type="InterPro" id="IPR011992">
    <property type="entry name" value="EF-hand-dom_pair"/>
</dbReference>
<gene>
    <name evidence="4" type="ORF">A3770_03p24010</name>
</gene>
<dbReference type="STRING" id="1764295.A0A5B8MHF7"/>
<dbReference type="GO" id="GO:0016460">
    <property type="term" value="C:myosin II complex"/>
    <property type="evidence" value="ECO:0007669"/>
    <property type="project" value="TreeGrafter"/>
</dbReference>
<dbReference type="InterPro" id="IPR018247">
    <property type="entry name" value="EF_Hand_1_Ca_BS"/>
</dbReference>
<organism evidence="4 5">
    <name type="scientific">Chloropicon primus</name>
    <dbReference type="NCBI Taxonomy" id="1764295"/>
    <lineage>
        <taxon>Eukaryota</taxon>
        <taxon>Viridiplantae</taxon>
        <taxon>Chlorophyta</taxon>
        <taxon>Chloropicophyceae</taxon>
        <taxon>Chloropicales</taxon>
        <taxon>Chloropicaceae</taxon>
        <taxon>Chloropicon</taxon>
    </lineage>
</organism>
<dbReference type="GO" id="GO:0005509">
    <property type="term" value="F:calcium ion binding"/>
    <property type="evidence" value="ECO:0007669"/>
    <property type="project" value="InterPro"/>
</dbReference>
<keyword evidence="5" id="KW-1185">Reference proteome</keyword>
<dbReference type="PANTHER" id="PTHR23048:SF0">
    <property type="entry name" value="CALMODULIN LIKE 3"/>
    <property type="match status" value="1"/>
</dbReference>
<feature type="domain" description="EF-hand" evidence="3">
    <location>
        <begin position="138"/>
        <end position="173"/>
    </location>
</feature>
<dbReference type="Proteomes" id="UP000316726">
    <property type="component" value="Chromosome 3"/>
</dbReference>
<dbReference type="SUPFAM" id="SSF47473">
    <property type="entry name" value="EF-hand"/>
    <property type="match status" value="1"/>
</dbReference>
<evidence type="ECO:0000259" key="3">
    <source>
        <dbReference type="PROSITE" id="PS50222"/>
    </source>
</evidence>
<sequence>MNFLFHHRVSAIKNVTYYAETSGLGRVELKMLARAITSLGYKVEDGHYDFDDVVTILQTIGLNPMPTKIRSIYRGMMLPLEKHLTFGEISHLWARFLTEKKHEETMIRLAFEYFDKDSSGCITTDEFMAAMSELGDPLTEQEVATFLKHFDVDSDGKIQYSEFLKAIQSQEAQIHKMLGVDEYLEEEKAKETQKPV</sequence>
<protein>
    <recommendedName>
        <fullName evidence="3">EF-hand domain-containing protein</fullName>
    </recommendedName>
</protein>
<proteinExistence type="predicted"/>
<dbReference type="PANTHER" id="PTHR23048">
    <property type="entry name" value="MYOSIN LIGHT CHAIN 1, 3"/>
    <property type="match status" value="1"/>
</dbReference>
<dbReference type="AlphaFoldDB" id="A0A5B8MHF7"/>
<evidence type="ECO:0000313" key="5">
    <source>
        <dbReference type="Proteomes" id="UP000316726"/>
    </source>
</evidence>
<dbReference type="SMART" id="SM00054">
    <property type="entry name" value="EFh"/>
    <property type="match status" value="2"/>
</dbReference>
<dbReference type="PROSITE" id="PS00018">
    <property type="entry name" value="EF_HAND_1"/>
    <property type="match status" value="2"/>
</dbReference>
<feature type="domain" description="EF-hand" evidence="3">
    <location>
        <begin position="102"/>
        <end position="137"/>
    </location>
</feature>
<reference evidence="4 5" key="1">
    <citation type="submission" date="2018-07" db="EMBL/GenBank/DDBJ databases">
        <title>The complete nuclear genome of the prasinophyte Chloropicon primus (CCMP1205).</title>
        <authorList>
            <person name="Pombert J.-F."/>
            <person name="Otis C."/>
            <person name="Turmel M."/>
            <person name="Lemieux C."/>
        </authorList>
    </citation>
    <scope>NUCLEOTIDE SEQUENCE [LARGE SCALE GENOMIC DNA]</scope>
    <source>
        <strain evidence="4 5">CCMP1205</strain>
    </source>
</reference>
<dbReference type="InterPro" id="IPR050230">
    <property type="entry name" value="CALM/Myosin/TropC-like"/>
</dbReference>
<evidence type="ECO:0000313" key="4">
    <source>
        <dbReference type="EMBL" id="QDZ19883.1"/>
    </source>
</evidence>
<keyword evidence="2" id="KW-0106">Calcium</keyword>
<dbReference type="Pfam" id="PF13499">
    <property type="entry name" value="EF-hand_7"/>
    <property type="match status" value="1"/>
</dbReference>
<dbReference type="FunFam" id="1.10.238.10:FF:000001">
    <property type="entry name" value="Calmodulin 1"/>
    <property type="match status" value="1"/>
</dbReference>
<accession>A0A5B8MHF7</accession>
<dbReference type="Gene3D" id="1.10.238.10">
    <property type="entry name" value="EF-hand"/>
    <property type="match status" value="1"/>
</dbReference>
<dbReference type="InterPro" id="IPR002048">
    <property type="entry name" value="EF_hand_dom"/>
</dbReference>
<dbReference type="CDD" id="cd00051">
    <property type="entry name" value="EFh"/>
    <property type="match status" value="1"/>
</dbReference>
<evidence type="ECO:0000256" key="1">
    <source>
        <dbReference type="ARBA" id="ARBA00022737"/>
    </source>
</evidence>
<dbReference type="PROSITE" id="PS50222">
    <property type="entry name" value="EF_HAND_2"/>
    <property type="match status" value="2"/>
</dbReference>
<dbReference type="OrthoDB" id="567956at2759"/>
<evidence type="ECO:0000256" key="2">
    <source>
        <dbReference type="ARBA" id="ARBA00022837"/>
    </source>
</evidence>
<keyword evidence="1" id="KW-0677">Repeat</keyword>